<dbReference type="InterPro" id="IPR032675">
    <property type="entry name" value="LRR_dom_sf"/>
</dbReference>
<dbReference type="Pfam" id="PF13855">
    <property type="entry name" value="LRR_8"/>
    <property type="match status" value="2"/>
</dbReference>
<feature type="compositionally biased region" description="Low complexity" evidence="3">
    <location>
        <begin position="346"/>
        <end position="361"/>
    </location>
</feature>
<dbReference type="SUPFAM" id="SSF52058">
    <property type="entry name" value="L domain-like"/>
    <property type="match status" value="2"/>
</dbReference>
<dbReference type="Proteomes" id="UP001187682">
    <property type="component" value="Unassembled WGS sequence"/>
</dbReference>
<accession>A0AAE8T0J6</accession>
<keyword evidence="2" id="KW-0677">Repeat</keyword>
<feature type="compositionally biased region" description="Polar residues" evidence="3">
    <location>
        <begin position="38"/>
        <end position="52"/>
    </location>
</feature>
<evidence type="ECO:0000256" key="2">
    <source>
        <dbReference type="ARBA" id="ARBA00022737"/>
    </source>
</evidence>
<dbReference type="GO" id="GO:0005737">
    <property type="term" value="C:cytoplasm"/>
    <property type="evidence" value="ECO:0007669"/>
    <property type="project" value="TreeGrafter"/>
</dbReference>
<dbReference type="InterPro" id="IPR003591">
    <property type="entry name" value="Leu-rich_rpt_typical-subtyp"/>
</dbReference>
<dbReference type="EMBL" id="ONZQ02000021">
    <property type="protein sequence ID" value="SPO07487.1"/>
    <property type="molecule type" value="Genomic_DNA"/>
</dbReference>
<sequence>MDDQPASAPAPAPGRPSGIPRPSRLPVPSSIPRPAPNTLRTAASRESLSLSTADLRDVSRASSRESNTSSLAGRKSNAPAVAHPQLRPARSRPSLRHAASASHLDQSQPPLPKKAPDASRRLSGLPLGNAPAPVGAKRTTNRRTSGMYNLGGSAAPVPSYAQTQPPRRASPPDAADRWAAEPGPFETPKKRAPSLAERTIETLSQIPSSPAVSRRPSAFFDQRPRSRASSSASRPGSSLGDAGLRRSRTNSISGPDDALRSHSPPSPNMHRPPLPTIDGTPHKALKPRASVHSLRSPSLRSPSATVVHGPTALPSPRGSELERSPSPTKQSAPPRQPALSPPSMASKPLRLKPSSSLLVKKGGSNQAPGRAPRKVSAFTNKPITPTKMAPPPALEDLDAPNSPSPTMVKARKSSAALREQIAKARAAAKKSALPPATEDGGDAPAPAVASGFDFGFDDEPLSNDPFNQGAGENSQTKMLQQRAAMGRTTGRLNIAALGLKEIPAEVMDMYDLSAGGNSGSWAESVDITKLVAADNEFEVIADAVFPDVDSEALADDEDGKGSIFGGVEMIDLHGNQLVSLPMGLRRLGLLTSLNLSQNRLPNGSLDIISQIPTLRELKLANNLLDGALPACLSDLVNLEILDLHGNKISALPPGVESLSRIRVLNVGENRIESLPFESLSVMPLVELVAKSNKLSGTLIEDSVAALPSLQTLDISANQLKRVVSPGRTVGLPALRQLTLSVNRLQGLPDVSSWTSLTSLMADENSIEEIPEGFTTLECLKHVDFTSNNIRVVPAEVARMDGLATLRISGNPLRDKKFASISTDELKEILAARLEPPPPYHVGIAQTTAVDAVQFDEEKMATTTNGSATMPVPAQEFSEAAENNADDGAGSSDFDHYATPPTSPSRSRAQTLSKEVTWPVKAGGLLDRSGTESSSLHPVITSRVAAENRVTQVHLHRNLFSTFPESLSFFAGTLTALSLAHNQLVGESYLGEPLELPALKELNLASNHVTSLAPLTANLTAPMMEKLDVSLNRITELPMPPLRSYFPALAVLLVANNHLSDLDPEAIRGMRVVDASNNDIAHLNPRLGLLGGPGGLERLEVRGNRFRVPRFSIIERGTETTLRWLRGRVPAAEVSIWRAGREGSEEEELD</sequence>
<feature type="compositionally biased region" description="Basic and acidic residues" evidence="3">
    <location>
        <begin position="54"/>
        <end position="63"/>
    </location>
</feature>
<evidence type="ECO:0000256" key="1">
    <source>
        <dbReference type="ARBA" id="ARBA00022614"/>
    </source>
</evidence>
<dbReference type="PANTHER" id="PTHR48051:SF27">
    <property type="entry name" value="LEUCINE-RICH REPEAT-CONTAINING PROTEIN 40"/>
    <property type="match status" value="1"/>
</dbReference>
<feature type="compositionally biased region" description="Pro residues" evidence="3">
    <location>
        <begin position="23"/>
        <end position="35"/>
    </location>
</feature>
<evidence type="ECO:0000313" key="4">
    <source>
        <dbReference type="EMBL" id="SPO07487.1"/>
    </source>
</evidence>
<proteinExistence type="predicted"/>
<keyword evidence="4" id="KW-0418">Kinase</keyword>
<dbReference type="InterPro" id="IPR001611">
    <property type="entry name" value="Leu-rich_rpt"/>
</dbReference>
<gene>
    <name evidence="4" type="ORF">DNG_10181</name>
</gene>
<dbReference type="PANTHER" id="PTHR48051">
    <property type="match status" value="1"/>
</dbReference>
<feature type="region of interest" description="Disordered" evidence="3">
    <location>
        <begin position="877"/>
        <end position="913"/>
    </location>
</feature>
<dbReference type="SMART" id="SM00369">
    <property type="entry name" value="LRR_TYP"/>
    <property type="match status" value="8"/>
</dbReference>
<name>A0AAE8T0J6_9PEZI</name>
<dbReference type="GO" id="GO:0016301">
    <property type="term" value="F:kinase activity"/>
    <property type="evidence" value="ECO:0007669"/>
    <property type="project" value="UniProtKB-KW"/>
</dbReference>
<dbReference type="SMART" id="SM00364">
    <property type="entry name" value="LRR_BAC"/>
    <property type="match status" value="7"/>
</dbReference>
<feature type="compositionally biased region" description="Low complexity" evidence="3">
    <location>
        <begin position="227"/>
        <end position="238"/>
    </location>
</feature>
<feature type="compositionally biased region" description="Low complexity" evidence="3">
    <location>
        <begin position="293"/>
        <end position="303"/>
    </location>
</feature>
<feature type="compositionally biased region" description="Polar residues" evidence="3">
    <location>
        <begin position="903"/>
        <end position="913"/>
    </location>
</feature>
<feature type="compositionally biased region" description="Low complexity" evidence="3">
    <location>
        <begin position="207"/>
        <end position="218"/>
    </location>
</feature>
<feature type="compositionally biased region" description="Pro residues" evidence="3">
    <location>
        <begin position="264"/>
        <end position="275"/>
    </location>
</feature>
<dbReference type="AlphaFoldDB" id="A0AAE8T0J6"/>
<feature type="region of interest" description="Disordered" evidence="3">
    <location>
        <begin position="1"/>
        <end position="407"/>
    </location>
</feature>
<dbReference type="InterPro" id="IPR050216">
    <property type="entry name" value="LRR_domain-containing"/>
</dbReference>
<keyword evidence="4" id="KW-0808">Transferase</keyword>
<protein>
    <submittedName>
        <fullName evidence="4">Related to receptor-like protein kinase 5</fullName>
    </submittedName>
</protein>
<evidence type="ECO:0000313" key="5">
    <source>
        <dbReference type="Proteomes" id="UP001187682"/>
    </source>
</evidence>
<organism evidence="4 5">
    <name type="scientific">Cephalotrichum gorgonifer</name>
    <dbReference type="NCBI Taxonomy" id="2041049"/>
    <lineage>
        <taxon>Eukaryota</taxon>
        <taxon>Fungi</taxon>
        <taxon>Dikarya</taxon>
        <taxon>Ascomycota</taxon>
        <taxon>Pezizomycotina</taxon>
        <taxon>Sordariomycetes</taxon>
        <taxon>Hypocreomycetidae</taxon>
        <taxon>Microascales</taxon>
        <taxon>Microascaceae</taxon>
        <taxon>Cephalotrichum</taxon>
    </lineage>
</organism>
<reference evidence="4" key="1">
    <citation type="submission" date="2018-03" db="EMBL/GenBank/DDBJ databases">
        <authorList>
            <person name="Guldener U."/>
        </authorList>
    </citation>
    <scope>NUCLEOTIDE SEQUENCE</scope>
</reference>
<keyword evidence="5" id="KW-1185">Reference proteome</keyword>
<evidence type="ECO:0000256" key="3">
    <source>
        <dbReference type="SAM" id="MobiDB-lite"/>
    </source>
</evidence>
<dbReference type="Gene3D" id="3.80.10.10">
    <property type="entry name" value="Ribonuclease Inhibitor"/>
    <property type="match status" value="2"/>
</dbReference>
<keyword evidence="4" id="KW-0675">Receptor</keyword>
<comment type="caution">
    <text evidence="4">The sequence shown here is derived from an EMBL/GenBank/DDBJ whole genome shotgun (WGS) entry which is preliminary data.</text>
</comment>
<dbReference type="PROSITE" id="PS51450">
    <property type="entry name" value="LRR"/>
    <property type="match status" value="2"/>
</dbReference>
<keyword evidence="1" id="KW-0433">Leucine-rich repeat</keyword>